<organism evidence="1 2">
    <name type="scientific">Nesidiocoris tenuis</name>
    <dbReference type="NCBI Taxonomy" id="355587"/>
    <lineage>
        <taxon>Eukaryota</taxon>
        <taxon>Metazoa</taxon>
        <taxon>Ecdysozoa</taxon>
        <taxon>Arthropoda</taxon>
        <taxon>Hexapoda</taxon>
        <taxon>Insecta</taxon>
        <taxon>Pterygota</taxon>
        <taxon>Neoptera</taxon>
        <taxon>Paraneoptera</taxon>
        <taxon>Hemiptera</taxon>
        <taxon>Heteroptera</taxon>
        <taxon>Panheteroptera</taxon>
        <taxon>Cimicomorpha</taxon>
        <taxon>Miridae</taxon>
        <taxon>Dicyphina</taxon>
        <taxon>Nesidiocoris</taxon>
    </lineage>
</organism>
<evidence type="ECO:0000313" key="1">
    <source>
        <dbReference type="EMBL" id="CAB0001470.1"/>
    </source>
</evidence>
<accession>A0A6H5GET9</accession>
<dbReference type="EMBL" id="CADCXU010010879">
    <property type="protein sequence ID" value="CAB0001470.1"/>
    <property type="molecule type" value="Genomic_DNA"/>
</dbReference>
<keyword evidence="2" id="KW-1185">Reference proteome</keyword>
<protein>
    <submittedName>
        <fullName evidence="1">Uncharacterized protein</fullName>
    </submittedName>
</protein>
<evidence type="ECO:0000313" key="2">
    <source>
        <dbReference type="Proteomes" id="UP000479000"/>
    </source>
</evidence>
<dbReference type="Proteomes" id="UP000479000">
    <property type="component" value="Unassembled WGS sequence"/>
</dbReference>
<sequence>MDTQNQRDERLAPAITRFSTPKSNIRTDLLMTYGASTDNITFEILWMPVVQRYGHGE</sequence>
<proteinExistence type="predicted"/>
<name>A0A6H5GET9_9HEMI</name>
<feature type="non-terminal residue" evidence="1">
    <location>
        <position position="57"/>
    </location>
</feature>
<gene>
    <name evidence="1" type="ORF">NTEN_LOCUS7257</name>
</gene>
<dbReference type="AlphaFoldDB" id="A0A6H5GET9"/>
<reference evidence="1 2" key="1">
    <citation type="submission" date="2020-02" db="EMBL/GenBank/DDBJ databases">
        <authorList>
            <person name="Ferguson B K."/>
        </authorList>
    </citation>
    <scope>NUCLEOTIDE SEQUENCE [LARGE SCALE GENOMIC DNA]</scope>
</reference>